<reference evidence="2" key="1">
    <citation type="journal article" date="2024" name="Proc. Natl. Acad. Sci. U.S.A.">
        <title>Extraordinary preservation of gene collinearity over three hundred million years revealed in homosporous lycophytes.</title>
        <authorList>
            <person name="Li C."/>
            <person name="Wickell D."/>
            <person name="Kuo L.Y."/>
            <person name="Chen X."/>
            <person name="Nie B."/>
            <person name="Liao X."/>
            <person name="Peng D."/>
            <person name="Ji J."/>
            <person name="Jenkins J."/>
            <person name="Williams M."/>
            <person name="Shu S."/>
            <person name="Plott C."/>
            <person name="Barry K."/>
            <person name="Rajasekar S."/>
            <person name="Grimwood J."/>
            <person name="Han X."/>
            <person name="Sun S."/>
            <person name="Hou Z."/>
            <person name="He W."/>
            <person name="Dai G."/>
            <person name="Sun C."/>
            <person name="Schmutz J."/>
            <person name="Leebens-Mack J.H."/>
            <person name="Li F.W."/>
            <person name="Wang L."/>
        </authorList>
    </citation>
    <scope>NUCLEOTIDE SEQUENCE [LARGE SCALE GENOMIC DNA]</scope>
    <source>
        <strain evidence="2">cv. PW_Plant_1</strain>
    </source>
</reference>
<evidence type="ECO:0000313" key="2">
    <source>
        <dbReference type="Proteomes" id="UP001162992"/>
    </source>
</evidence>
<comment type="caution">
    <text evidence="1">The sequence shown here is derived from an EMBL/GenBank/DDBJ whole genome shotgun (WGS) entry which is preliminary data.</text>
</comment>
<accession>A0ACC2BCP8</accession>
<evidence type="ECO:0000313" key="1">
    <source>
        <dbReference type="EMBL" id="KAJ7527485.1"/>
    </source>
</evidence>
<proteinExistence type="predicted"/>
<dbReference type="EMBL" id="CM055107">
    <property type="protein sequence ID" value="KAJ7527485.1"/>
    <property type="molecule type" value="Genomic_DNA"/>
</dbReference>
<sequence length="573" mass="63175">MGSLKDDELPKRDSNYTALTPLSFLERSAAVYPDKVSIIYNKQRFTWSQTLQRCRCLASALIRHSIAAGDTVAVMAPNVPAMYEVQFGVPMAEALLNCINIRLDARTVAVLFEHSQAKAILVDEEFLPLVVEALNINSQKQGSSPLNPFLVLIRDEHNTKSLQKNPMDVVYQSLVDKVMDYEEFLLQGDPRFRWKPPADEWDSISVGYTSGTTASPKGVVLSHRGAYLAALNNCVVWEMNHSTVYLWTLPLFHCNGWCLAWTLAALAGTNICLRQVIPSAIFSAIAEHGVNHLCGAPTVLNMIINAEPHEKVPFKQGVKVMTAGAAPPIAVLAKMEEQGFEVTHTYGLTETYGPSTICAWKKEWNELPLADRARLKSRQGVPYISLEGLDVVDPETMIPVPADGTTLGEIVMRGNMVMKGYLRNPEACRESFQGGWFHSGDLGVKHSDGYIEVKDRAKDIIISGGENISSLEVESALYRHPHVLEASVVARPDEQWGESPCAFITLKQVRDAAAVTPEDIIKFCRSALPHFMVPRSVVFGPLPKTATGKIQKHILRSKAKALGAVSKSSQSRL</sequence>
<dbReference type="Proteomes" id="UP001162992">
    <property type="component" value="Chromosome 16"/>
</dbReference>
<gene>
    <name evidence="1" type="ORF">O6H91_16G057100</name>
</gene>
<protein>
    <submittedName>
        <fullName evidence="1">Uncharacterized protein</fullName>
    </submittedName>
</protein>
<name>A0ACC2BCP8_DIPCM</name>
<organism evidence="1 2">
    <name type="scientific">Diphasiastrum complanatum</name>
    <name type="common">Issler's clubmoss</name>
    <name type="synonym">Lycopodium complanatum</name>
    <dbReference type="NCBI Taxonomy" id="34168"/>
    <lineage>
        <taxon>Eukaryota</taxon>
        <taxon>Viridiplantae</taxon>
        <taxon>Streptophyta</taxon>
        <taxon>Embryophyta</taxon>
        <taxon>Tracheophyta</taxon>
        <taxon>Lycopodiopsida</taxon>
        <taxon>Lycopodiales</taxon>
        <taxon>Lycopodiaceae</taxon>
        <taxon>Lycopodioideae</taxon>
        <taxon>Diphasiastrum</taxon>
    </lineage>
</organism>
<keyword evidence="2" id="KW-1185">Reference proteome</keyword>